<dbReference type="PANTHER" id="PTHR38116:SF9">
    <property type="entry name" value="BZIP DOMAIN-CONTAINING PROTEIN"/>
    <property type="match status" value="1"/>
</dbReference>
<accession>A0A1X2HJ95</accession>
<proteinExistence type="predicted"/>
<dbReference type="InParanoid" id="A0A1X2HJ95"/>
<evidence type="ECO:0000313" key="1">
    <source>
        <dbReference type="EMBL" id="ORY99109.1"/>
    </source>
</evidence>
<dbReference type="EMBL" id="MCGN01000003">
    <property type="protein sequence ID" value="ORY99109.1"/>
    <property type="molecule type" value="Genomic_DNA"/>
</dbReference>
<evidence type="ECO:0000313" key="2">
    <source>
        <dbReference type="Proteomes" id="UP000242180"/>
    </source>
</evidence>
<dbReference type="InterPro" id="IPR021833">
    <property type="entry name" value="DUF3425"/>
</dbReference>
<dbReference type="AlphaFoldDB" id="A0A1X2HJ95"/>
<keyword evidence="2" id="KW-1185">Reference proteome</keyword>
<dbReference type="OrthoDB" id="2593073at2759"/>
<dbReference type="Pfam" id="PF11905">
    <property type="entry name" value="DUF3425"/>
    <property type="match status" value="1"/>
</dbReference>
<name>A0A1X2HJ95_SYNRA</name>
<dbReference type="PANTHER" id="PTHR38116">
    <property type="entry name" value="CHROMOSOME 7, WHOLE GENOME SHOTGUN SEQUENCE"/>
    <property type="match status" value="1"/>
</dbReference>
<sequence>MQPPEIPGPSIQVERSPVPIRATLTETPRPKTADDLAHLPALQALHIQRLQLKISSIMGDSARVTLTPTALQRLVPHDLRIDYIPAPSMRDRMILFQGLYDADDCFELLASQTIFIGGDFRNKFNWKPPPEFTDKYWYISPVLVDVSTNEHIPRSIESLIIEAQRLRDENSPIFPVTSLTGN</sequence>
<comment type="caution">
    <text evidence="1">The sequence shown here is derived from an EMBL/GenBank/DDBJ whole genome shotgun (WGS) entry which is preliminary data.</text>
</comment>
<reference evidence="1 2" key="1">
    <citation type="submission" date="2016-07" db="EMBL/GenBank/DDBJ databases">
        <title>Pervasive Adenine N6-methylation of Active Genes in Fungi.</title>
        <authorList>
            <consortium name="DOE Joint Genome Institute"/>
            <person name="Mondo S.J."/>
            <person name="Dannebaum R.O."/>
            <person name="Kuo R.C."/>
            <person name="Labutti K."/>
            <person name="Haridas S."/>
            <person name="Kuo A."/>
            <person name="Salamov A."/>
            <person name="Ahrendt S.R."/>
            <person name="Lipzen A."/>
            <person name="Sullivan W."/>
            <person name="Andreopoulos W.B."/>
            <person name="Clum A."/>
            <person name="Lindquist E."/>
            <person name="Daum C."/>
            <person name="Ramamoorthy G.K."/>
            <person name="Gryganskyi A."/>
            <person name="Culley D."/>
            <person name="Magnuson J.K."/>
            <person name="James T.Y."/>
            <person name="O'Malley M.A."/>
            <person name="Stajich J.E."/>
            <person name="Spatafora J.W."/>
            <person name="Visel A."/>
            <person name="Grigoriev I.V."/>
        </authorList>
    </citation>
    <scope>NUCLEOTIDE SEQUENCE [LARGE SCALE GENOMIC DNA]</scope>
    <source>
        <strain evidence="1 2">NRRL 2496</strain>
    </source>
</reference>
<gene>
    <name evidence="1" type="ORF">BCR43DRAFT_437271</name>
</gene>
<organism evidence="1 2">
    <name type="scientific">Syncephalastrum racemosum</name>
    <name type="common">Filamentous fungus</name>
    <dbReference type="NCBI Taxonomy" id="13706"/>
    <lineage>
        <taxon>Eukaryota</taxon>
        <taxon>Fungi</taxon>
        <taxon>Fungi incertae sedis</taxon>
        <taxon>Mucoromycota</taxon>
        <taxon>Mucoromycotina</taxon>
        <taxon>Mucoromycetes</taxon>
        <taxon>Mucorales</taxon>
        <taxon>Syncephalastraceae</taxon>
        <taxon>Syncephalastrum</taxon>
    </lineage>
</organism>
<protein>
    <submittedName>
        <fullName evidence="1">Uncharacterized protein</fullName>
    </submittedName>
</protein>
<dbReference type="Proteomes" id="UP000242180">
    <property type="component" value="Unassembled WGS sequence"/>
</dbReference>